<evidence type="ECO:0000313" key="2">
    <source>
        <dbReference type="Proteomes" id="UP000034107"/>
    </source>
</evidence>
<organism evidence="1 2">
    <name type="scientific">Candidatus Nomurabacteria bacterium GW2011_GWA1_46_11</name>
    <dbReference type="NCBI Taxonomy" id="1618732"/>
    <lineage>
        <taxon>Bacteria</taxon>
        <taxon>Candidatus Nomuraibacteriota</taxon>
    </lineage>
</organism>
<dbReference type="AlphaFoldDB" id="A0A0G1NIS8"/>
<protein>
    <submittedName>
        <fullName evidence="1">Uncharacterized protein</fullName>
    </submittedName>
</protein>
<name>A0A0G1NIS8_9BACT</name>
<accession>A0A0G1NIS8</accession>
<evidence type="ECO:0000313" key="1">
    <source>
        <dbReference type="EMBL" id="KKU20504.1"/>
    </source>
</evidence>
<comment type="caution">
    <text evidence="1">The sequence shown here is derived from an EMBL/GenBank/DDBJ whole genome shotgun (WGS) entry which is preliminary data.</text>
</comment>
<sequence length="111" mass="12328">MADEIDQPSQLAQAYIERIQKCAPEVDFLALDEPLQGFVLVPDPDHDALFLILDRGIFEQRKEKFGHDIGVIAQNVLGRYPGAYDQSEWVEAHVPVTTRFAKSTGFGGGDP</sequence>
<dbReference type="Proteomes" id="UP000034107">
    <property type="component" value="Unassembled WGS sequence"/>
</dbReference>
<proteinExistence type="predicted"/>
<reference evidence="1 2" key="1">
    <citation type="journal article" date="2015" name="Nature">
        <title>rRNA introns, odd ribosomes, and small enigmatic genomes across a large radiation of phyla.</title>
        <authorList>
            <person name="Brown C.T."/>
            <person name="Hug L.A."/>
            <person name="Thomas B.C."/>
            <person name="Sharon I."/>
            <person name="Castelle C.J."/>
            <person name="Singh A."/>
            <person name="Wilkins M.J."/>
            <person name="Williams K.H."/>
            <person name="Banfield J.F."/>
        </authorList>
    </citation>
    <scope>NUCLEOTIDE SEQUENCE [LARGE SCALE GENOMIC DNA]</scope>
</reference>
<gene>
    <name evidence="1" type="ORF">UX31_C0038G0007</name>
</gene>
<dbReference type="EMBL" id="LCLS01000038">
    <property type="protein sequence ID" value="KKU20504.1"/>
    <property type="molecule type" value="Genomic_DNA"/>
</dbReference>